<reference evidence="2 3" key="1">
    <citation type="submission" date="2024-02" db="EMBL/GenBank/DDBJ databases">
        <title>A novel Wenzhouxiangellaceae bacterium, isolated from coastal sediments.</title>
        <authorList>
            <person name="Du Z.-J."/>
            <person name="Ye Y.-Q."/>
            <person name="Zhang X.-Y."/>
        </authorList>
    </citation>
    <scope>NUCLEOTIDE SEQUENCE [LARGE SCALE GENOMIC DNA]</scope>
    <source>
        <strain evidence="2 3">CH-27</strain>
    </source>
</reference>
<keyword evidence="3" id="KW-1185">Reference proteome</keyword>
<evidence type="ECO:0000313" key="3">
    <source>
        <dbReference type="Proteomes" id="UP001359886"/>
    </source>
</evidence>
<dbReference type="RefSeq" id="WP_354695945.1">
    <property type="nucleotide sequence ID" value="NZ_JAZHOG010000009.1"/>
</dbReference>
<keyword evidence="1" id="KW-0732">Signal</keyword>
<dbReference type="AlphaFoldDB" id="A0AAW9RFU5"/>
<evidence type="ECO:0000313" key="2">
    <source>
        <dbReference type="EMBL" id="MEJ8568621.1"/>
    </source>
</evidence>
<proteinExistence type="predicted"/>
<dbReference type="EMBL" id="JAZHOG010000009">
    <property type="protein sequence ID" value="MEJ8568621.1"/>
    <property type="molecule type" value="Genomic_DNA"/>
</dbReference>
<feature type="signal peptide" evidence="1">
    <location>
        <begin position="1"/>
        <end position="22"/>
    </location>
</feature>
<dbReference type="PROSITE" id="PS51257">
    <property type="entry name" value="PROKAR_LIPOPROTEIN"/>
    <property type="match status" value="1"/>
</dbReference>
<gene>
    <name evidence="2" type="ORF">V3330_13395</name>
</gene>
<sequence>MKAQHLLSAIIISFLACQEVLAQEQACDPLPLPTRPFGPQIVNTWAWYDDMYQVTAWRYPCSQEFSYVVMTVVPLDKADPFVCSAQIILTQGDTNLDDSPELTEDPYNSQPSWCQALVRPTSFALIPRTDDSPIAFQERFVVHWDTGRVDEQFEMFAYDPNKYTIFGDSLFRINEGLNDAWYNPSTSGQGFFVNVFPEIRMMFLAWFTFDTERPPANVQAHLADPGHRWLTAFGPYDGSQAVLDVELTKGGVFNAPNPKPSQSAGGTITVEFSNCESGQISFDLPSIGEQGQVPIQRLAPDLVGYCKTLDGVSE</sequence>
<comment type="caution">
    <text evidence="2">The sequence shown here is derived from an EMBL/GenBank/DDBJ whole genome shotgun (WGS) entry which is preliminary data.</text>
</comment>
<evidence type="ECO:0000256" key="1">
    <source>
        <dbReference type="SAM" id="SignalP"/>
    </source>
</evidence>
<dbReference type="Proteomes" id="UP001359886">
    <property type="component" value="Unassembled WGS sequence"/>
</dbReference>
<name>A0AAW9RFU5_9GAMM</name>
<protein>
    <submittedName>
        <fullName evidence="2">Uncharacterized protein</fullName>
    </submittedName>
</protein>
<accession>A0AAW9RFU5</accession>
<feature type="chain" id="PRO_5043533050" evidence="1">
    <location>
        <begin position="23"/>
        <end position="314"/>
    </location>
</feature>
<organism evidence="2 3">
    <name type="scientific">Elongatibacter sediminis</name>
    <dbReference type="NCBI Taxonomy" id="3119006"/>
    <lineage>
        <taxon>Bacteria</taxon>
        <taxon>Pseudomonadati</taxon>
        <taxon>Pseudomonadota</taxon>
        <taxon>Gammaproteobacteria</taxon>
        <taxon>Chromatiales</taxon>
        <taxon>Wenzhouxiangellaceae</taxon>
        <taxon>Elongatibacter</taxon>
    </lineage>
</organism>